<evidence type="ECO:0000313" key="2">
    <source>
        <dbReference type="Proteomes" id="UP000326837"/>
    </source>
</evidence>
<organism evidence="1 2">
    <name type="scientific">Lacipirellula parvula</name>
    <dbReference type="NCBI Taxonomy" id="2650471"/>
    <lineage>
        <taxon>Bacteria</taxon>
        <taxon>Pseudomonadati</taxon>
        <taxon>Planctomycetota</taxon>
        <taxon>Planctomycetia</taxon>
        <taxon>Pirellulales</taxon>
        <taxon>Lacipirellulaceae</taxon>
        <taxon>Lacipirellula</taxon>
    </lineage>
</organism>
<dbReference type="Proteomes" id="UP000326837">
    <property type="component" value="Chromosome"/>
</dbReference>
<sequence>MLRSQLRLPGRLVLRQRLRLQEALLLAEPVRQAQVLQVELLRSQLLCC</sequence>
<proteinExistence type="predicted"/>
<reference evidence="2" key="1">
    <citation type="submission" date="2019-10" db="EMBL/GenBank/DDBJ databases">
        <title>Lacipirellula parvula gen. nov., sp. nov., representing a lineage of planctomycetes widespread in freshwater anoxic habitats, and description of the family Lacipirellulaceae.</title>
        <authorList>
            <person name="Dedysh S.N."/>
            <person name="Kulichevskaya I.S."/>
            <person name="Beletsky A.V."/>
            <person name="Rakitin A.L."/>
            <person name="Mardanov A.V."/>
            <person name="Ivanova A.A."/>
            <person name="Saltykova V.X."/>
            <person name="Rijpstra W.I.C."/>
            <person name="Sinninghe Damste J.S."/>
            <person name="Ravin N.V."/>
        </authorList>
    </citation>
    <scope>NUCLEOTIDE SEQUENCE [LARGE SCALE GENOMIC DNA]</scope>
    <source>
        <strain evidence="2">PX69</strain>
    </source>
</reference>
<dbReference type="AlphaFoldDB" id="A0A5K7X2B9"/>
<protein>
    <submittedName>
        <fullName evidence="1">Uncharacterized protein</fullName>
    </submittedName>
</protein>
<accession>A0A5K7X2B9</accession>
<keyword evidence="2" id="KW-1185">Reference proteome</keyword>
<gene>
    <name evidence="1" type="ORF">PLANPX_0232</name>
</gene>
<dbReference type="EMBL" id="AP021861">
    <property type="protein sequence ID" value="BBO30620.1"/>
    <property type="molecule type" value="Genomic_DNA"/>
</dbReference>
<evidence type="ECO:0000313" key="1">
    <source>
        <dbReference type="EMBL" id="BBO30620.1"/>
    </source>
</evidence>
<dbReference type="KEGG" id="lpav:PLANPX_0232"/>
<name>A0A5K7X2B9_9BACT</name>